<name>A0ABR3V1A7_9PEZI</name>
<evidence type="ECO:0000256" key="3">
    <source>
        <dbReference type="SAM" id="MobiDB-lite"/>
    </source>
</evidence>
<sequence>MPGTRAEAVDELLERYLELLDEYTRLRGRLSELQSRVFQHIARANFTAERGLRYGQDLYDERMRCLRRLSLSEVSSGAESHPAFRVVSANETGPAPDAAGDRAAEMQTQATPPTAAVASDEEEGSAEEARRTGPEAEERRNAAERKPKPAQQQPKDPLTPRPCASSRR</sequence>
<keyword evidence="5" id="KW-1185">Reference proteome</keyword>
<reference evidence="4 5" key="1">
    <citation type="journal article" date="2024" name="Commun. Biol.">
        <title>Comparative genomic analysis of thermophilic fungi reveals convergent evolutionary adaptations and gene losses.</title>
        <authorList>
            <person name="Steindorff A.S."/>
            <person name="Aguilar-Pontes M.V."/>
            <person name="Robinson A.J."/>
            <person name="Andreopoulos B."/>
            <person name="LaButti K."/>
            <person name="Kuo A."/>
            <person name="Mondo S."/>
            <person name="Riley R."/>
            <person name="Otillar R."/>
            <person name="Haridas S."/>
            <person name="Lipzen A."/>
            <person name="Grimwood J."/>
            <person name="Schmutz J."/>
            <person name="Clum A."/>
            <person name="Reid I.D."/>
            <person name="Moisan M.C."/>
            <person name="Butler G."/>
            <person name="Nguyen T.T.M."/>
            <person name="Dewar K."/>
            <person name="Conant G."/>
            <person name="Drula E."/>
            <person name="Henrissat B."/>
            <person name="Hansel C."/>
            <person name="Singer S."/>
            <person name="Hutchinson M.I."/>
            <person name="de Vries R.P."/>
            <person name="Natvig D.O."/>
            <person name="Powell A.J."/>
            <person name="Tsang A."/>
            <person name="Grigoriev I.V."/>
        </authorList>
    </citation>
    <scope>NUCLEOTIDE SEQUENCE [LARGE SCALE GENOMIC DNA]</scope>
    <source>
        <strain evidence="4 5">ATCC 24622</strain>
    </source>
</reference>
<dbReference type="PANTHER" id="PTHR31996">
    <property type="entry name" value="COILED-COIL DOMAIN-CONTAINING PROTEIN 115"/>
    <property type="match status" value="1"/>
</dbReference>
<accession>A0ABR3V1A7</accession>
<feature type="compositionally biased region" description="Low complexity" evidence="3">
    <location>
        <begin position="105"/>
        <end position="118"/>
    </location>
</feature>
<feature type="compositionally biased region" description="Basic and acidic residues" evidence="3">
    <location>
        <begin position="127"/>
        <end position="147"/>
    </location>
</feature>
<dbReference type="PANTHER" id="PTHR31996:SF2">
    <property type="entry name" value="COILED-COIL DOMAIN-CONTAINING PROTEIN 115"/>
    <property type="match status" value="1"/>
</dbReference>
<dbReference type="Pfam" id="PF21730">
    <property type="entry name" value="Vma22_CCDC115"/>
    <property type="match status" value="1"/>
</dbReference>
<proteinExistence type="predicted"/>
<feature type="region of interest" description="Disordered" evidence="3">
    <location>
        <begin position="72"/>
        <end position="168"/>
    </location>
</feature>
<evidence type="ECO:0000256" key="2">
    <source>
        <dbReference type="SAM" id="Coils"/>
    </source>
</evidence>
<keyword evidence="2" id="KW-0175">Coiled coil</keyword>
<feature type="coiled-coil region" evidence="2">
    <location>
        <begin position="9"/>
        <end position="36"/>
    </location>
</feature>
<comment type="caution">
    <text evidence="4">The sequence shown here is derived from an EMBL/GenBank/DDBJ whole genome shotgun (WGS) entry which is preliminary data.</text>
</comment>
<organism evidence="4 5">
    <name type="scientific">Phialemonium thermophilum</name>
    <dbReference type="NCBI Taxonomy" id="223376"/>
    <lineage>
        <taxon>Eukaryota</taxon>
        <taxon>Fungi</taxon>
        <taxon>Dikarya</taxon>
        <taxon>Ascomycota</taxon>
        <taxon>Pezizomycotina</taxon>
        <taxon>Sordariomycetes</taxon>
        <taxon>Sordariomycetidae</taxon>
        <taxon>Cephalothecales</taxon>
        <taxon>Cephalothecaceae</taxon>
        <taxon>Phialemonium</taxon>
    </lineage>
</organism>
<dbReference type="EMBL" id="JAZHXJ010003331">
    <property type="protein sequence ID" value="KAL1835241.1"/>
    <property type="molecule type" value="Genomic_DNA"/>
</dbReference>
<dbReference type="InterPro" id="IPR040357">
    <property type="entry name" value="Vma22/CCDC115"/>
</dbReference>
<gene>
    <name evidence="4" type="ORF">VTK73DRAFT_5947</name>
</gene>
<protein>
    <recommendedName>
        <fullName evidence="1">Vacuolar ATPase assembly protein VMA22</fullName>
    </recommendedName>
</protein>
<evidence type="ECO:0000313" key="4">
    <source>
        <dbReference type="EMBL" id="KAL1835241.1"/>
    </source>
</evidence>
<evidence type="ECO:0000256" key="1">
    <source>
        <dbReference type="ARBA" id="ARBA00093634"/>
    </source>
</evidence>
<dbReference type="Proteomes" id="UP001586593">
    <property type="component" value="Unassembled WGS sequence"/>
</dbReference>
<evidence type="ECO:0000313" key="5">
    <source>
        <dbReference type="Proteomes" id="UP001586593"/>
    </source>
</evidence>